<proteinExistence type="predicted"/>
<dbReference type="AlphaFoldDB" id="A0A256F1X0"/>
<gene>
    <name evidence="1" type="ORF">CEV33_2985</name>
</gene>
<protein>
    <submittedName>
        <fullName evidence="1">Integrase catalytic region domain protein</fullName>
    </submittedName>
</protein>
<dbReference type="EMBL" id="NNRL01000165">
    <property type="protein sequence ID" value="OYR08696.1"/>
    <property type="molecule type" value="Genomic_DNA"/>
</dbReference>
<dbReference type="Proteomes" id="UP000216478">
    <property type="component" value="Unassembled WGS sequence"/>
</dbReference>
<accession>A0A256F1X0</accession>
<comment type="caution">
    <text evidence="1">The sequence shown here is derived from an EMBL/GenBank/DDBJ whole genome shotgun (WGS) entry which is preliminary data.</text>
</comment>
<evidence type="ECO:0000313" key="2">
    <source>
        <dbReference type="Proteomes" id="UP000216478"/>
    </source>
</evidence>
<reference evidence="1 2" key="1">
    <citation type="submission" date="2017-07" db="EMBL/GenBank/DDBJ databases">
        <title>Phylogenetic study on the rhizospheric bacterium Ochrobactrum sp. A44.</title>
        <authorList>
            <person name="Krzyzanowska D.M."/>
            <person name="Ossowicki A."/>
            <person name="Rajewska M."/>
            <person name="Maciag T."/>
            <person name="Kaczynski Z."/>
            <person name="Czerwicka M."/>
            <person name="Jafra S."/>
        </authorList>
    </citation>
    <scope>NUCLEOTIDE SEQUENCE [LARGE SCALE GENOMIC DNA]</scope>
    <source>
        <strain evidence="1 2">OgA9a</strain>
    </source>
</reference>
<sequence length="37" mass="4087">MLERGCLPIAGVKELRFQSSEEAFARSVIWGARLAGH</sequence>
<keyword evidence="2" id="KW-1185">Reference proteome</keyword>
<organism evidence="1 2">
    <name type="scientific">Brucella grignonensis</name>
    <dbReference type="NCBI Taxonomy" id="94627"/>
    <lineage>
        <taxon>Bacteria</taxon>
        <taxon>Pseudomonadati</taxon>
        <taxon>Pseudomonadota</taxon>
        <taxon>Alphaproteobacteria</taxon>
        <taxon>Hyphomicrobiales</taxon>
        <taxon>Brucellaceae</taxon>
        <taxon>Brucella/Ochrobactrum group</taxon>
        <taxon>Brucella</taxon>
    </lineage>
</organism>
<evidence type="ECO:0000313" key="1">
    <source>
        <dbReference type="EMBL" id="OYR08696.1"/>
    </source>
</evidence>
<name>A0A256F1X0_9HYPH</name>